<feature type="region of interest" description="Disordered" evidence="1">
    <location>
        <begin position="21"/>
        <end position="64"/>
    </location>
</feature>
<evidence type="ECO:0000256" key="1">
    <source>
        <dbReference type="SAM" id="MobiDB-lite"/>
    </source>
</evidence>
<gene>
    <name evidence="2" type="ORF">PROH_05860</name>
</gene>
<feature type="compositionally biased region" description="Gly residues" evidence="1">
    <location>
        <begin position="257"/>
        <end position="268"/>
    </location>
</feature>
<evidence type="ECO:0000313" key="2">
    <source>
        <dbReference type="EMBL" id="KKJ00776.1"/>
    </source>
</evidence>
<feature type="region of interest" description="Disordered" evidence="1">
    <location>
        <begin position="254"/>
        <end position="277"/>
    </location>
</feature>
<evidence type="ECO:0000313" key="3">
    <source>
        <dbReference type="Proteomes" id="UP000034681"/>
    </source>
</evidence>
<sequence length="277" mass="30353">MSSTTSVSDVQDEFAYQLAAEVRQHQQAEPGEGPANGLVAAPAELVAPPQQNGENHPGEAGKDGLVCQVLGKQIIDVQRAGQQRQRQQQPAREEKAEQQAFHGLQWWKVADQPRRVLVLELMVLQQQQDRLEHGDGEHAVGHDREQDMGEDARVFVDWVDGAAGHELCGKDRQCAEREQEQQQVFHRDAQAGQQNQANDRAGDQAGGIEEVQAEAVDVIQLIEQADAVQAKRDHAKQREQTFVRNAALRKAQSLVSGGAGVEEGGGEAGQQRVHKSV</sequence>
<feature type="compositionally biased region" description="Low complexity" evidence="1">
    <location>
        <begin position="38"/>
        <end position="49"/>
    </location>
</feature>
<dbReference type="Proteomes" id="UP000034681">
    <property type="component" value="Unassembled WGS sequence"/>
</dbReference>
<proteinExistence type="predicted"/>
<dbReference type="EMBL" id="AJTX02000003">
    <property type="protein sequence ID" value="KKJ00776.1"/>
    <property type="molecule type" value="Genomic_DNA"/>
</dbReference>
<keyword evidence="3" id="KW-1185">Reference proteome</keyword>
<reference evidence="2" key="1">
    <citation type="submission" date="2012-04" db="EMBL/GenBank/DDBJ databases">
        <authorList>
            <person name="Borisov I.G."/>
            <person name="Ivanikova N.V."/>
            <person name="Pinevich A.V."/>
        </authorList>
    </citation>
    <scope>NUCLEOTIDE SEQUENCE</scope>
    <source>
        <strain evidence="2">CALU 1027</strain>
    </source>
</reference>
<feature type="compositionally biased region" description="Basic and acidic residues" evidence="1">
    <location>
        <begin position="179"/>
        <end position="189"/>
    </location>
</feature>
<organism evidence="2 3">
    <name type="scientific">Prochlorothrix hollandica PCC 9006 = CALU 1027</name>
    <dbReference type="NCBI Taxonomy" id="317619"/>
    <lineage>
        <taxon>Bacteria</taxon>
        <taxon>Bacillati</taxon>
        <taxon>Cyanobacteriota</taxon>
        <taxon>Cyanophyceae</taxon>
        <taxon>Prochlorotrichales</taxon>
        <taxon>Prochlorotrichaceae</taxon>
        <taxon>Prochlorothrix</taxon>
    </lineage>
</organism>
<name>A0A0M2PWF4_PROHO</name>
<dbReference type="AlphaFoldDB" id="A0A0M2PWF4"/>
<comment type="caution">
    <text evidence="2">The sequence shown here is derived from an EMBL/GenBank/DDBJ whole genome shotgun (WGS) entry which is preliminary data.</text>
</comment>
<feature type="region of interest" description="Disordered" evidence="1">
    <location>
        <begin position="179"/>
        <end position="203"/>
    </location>
</feature>
<feature type="compositionally biased region" description="Low complexity" evidence="1">
    <location>
        <begin position="190"/>
        <end position="199"/>
    </location>
</feature>
<accession>A0A0M2PWF4</accession>
<protein>
    <submittedName>
        <fullName evidence="2">Uncharacterized protein</fullName>
    </submittedName>
</protein>